<accession>A0A2W1BRU7</accession>
<proteinExistence type="predicted"/>
<feature type="region of interest" description="Disordered" evidence="1">
    <location>
        <begin position="298"/>
        <end position="366"/>
    </location>
</feature>
<gene>
    <name evidence="2" type="primary">HaOG207740</name>
    <name evidence="2" type="ORF">B5X24_HaOG207740</name>
</gene>
<dbReference type="AlphaFoldDB" id="A0A2W1BRU7"/>
<reference evidence="2 3" key="1">
    <citation type="journal article" date="2017" name="BMC Biol.">
        <title>Genomic innovations, transcriptional plasticity and gene loss underlying the evolution and divergence of two highly polyphagous and invasive Helicoverpa pest species.</title>
        <authorList>
            <person name="Pearce S.L."/>
            <person name="Clarke D.F."/>
            <person name="East P.D."/>
            <person name="Elfekih S."/>
            <person name="Gordon K.H."/>
            <person name="Jermiin L.S."/>
            <person name="McGaughran A."/>
            <person name="Oakeshott J.G."/>
            <person name="Papanikolaou A."/>
            <person name="Perera O.P."/>
            <person name="Rane R.V."/>
            <person name="Richards S."/>
            <person name="Tay W.T."/>
            <person name="Walsh T.K."/>
            <person name="Anderson A."/>
            <person name="Anderson C.J."/>
            <person name="Asgari S."/>
            <person name="Board P.G."/>
            <person name="Bretschneider A."/>
            <person name="Campbell P.M."/>
            <person name="Chertemps T."/>
            <person name="Christeller J.T."/>
            <person name="Coppin C.W."/>
            <person name="Downes S.J."/>
            <person name="Duan G."/>
            <person name="Farnsworth C.A."/>
            <person name="Good R.T."/>
            <person name="Han L.B."/>
            <person name="Han Y.C."/>
            <person name="Hatje K."/>
            <person name="Horne I."/>
            <person name="Huang Y.P."/>
            <person name="Hughes D.S."/>
            <person name="Jacquin-Joly E."/>
            <person name="James W."/>
            <person name="Jhangiani S."/>
            <person name="Kollmar M."/>
            <person name="Kuwar S.S."/>
            <person name="Li S."/>
            <person name="Liu N.Y."/>
            <person name="Maibeche M.T."/>
            <person name="Miller J.R."/>
            <person name="Montagne N."/>
            <person name="Perry T."/>
            <person name="Qu J."/>
            <person name="Song S.V."/>
            <person name="Sutton G.G."/>
            <person name="Vogel H."/>
            <person name="Walenz B.P."/>
            <person name="Xu W."/>
            <person name="Zhang H.J."/>
            <person name="Zou Z."/>
            <person name="Batterham P."/>
            <person name="Edwards O.R."/>
            <person name="Feyereisen R."/>
            <person name="Gibbs R.A."/>
            <person name="Heckel D.G."/>
            <person name="McGrath A."/>
            <person name="Robin C."/>
            <person name="Scherer S.E."/>
            <person name="Worley K.C."/>
            <person name="Wu Y.D."/>
        </authorList>
    </citation>
    <scope>NUCLEOTIDE SEQUENCE [LARGE SCALE GENOMIC DNA]</scope>
    <source>
        <strain evidence="2">Harm_GR_Male_#8</strain>
        <tissue evidence="2">Whole organism</tissue>
    </source>
</reference>
<evidence type="ECO:0000256" key="1">
    <source>
        <dbReference type="SAM" id="MobiDB-lite"/>
    </source>
</evidence>
<sequence>MPKRKSEESCDKLFKKLKKLEKKLRRRCRSRSSSSSRSGIQEEHVAYSEDCENNIVELLDGSNLSNVEAISGGDADPLPECTASQAAEPVVAAGTSATPTDNVANALSCAESADAIPESVILDILGEDPTISNTYGPEVQKDLAVRLEHIATHGLTKELRKDLQDKYLLPNNCRLINAPGLNAEIKATVSDVNIKRDRNIEFRQKQTATAIACLSLAINKLISKNNADPELTKMLMDSERILCDLQYNDSVIRRNFILSSLNKDMKDQLLNTKPDNLLFGQNLSETIKTAKAITRSGADLKTPVQKPQASNKKPPASTSTPRNLNWKGPFPPRKQPNQPKAKGPPPSSRPSSSSRHSQQPPKRSRR</sequence>
<dbReference type="PANTHER" id="PTHR34239:SF2">
    <property type="entry name" value="TRANSPOSABLE ELEMENT P TRANSPOSASE_THAP9 CONSERVED DOMAIN-CONTAINING PROTEIN"/>
    <property type="match status" value="1"/>
</dbReference>
<dbReference type="Proteomes" id="UP000249218">
    <property type="component" value="Unassembled WGS sequence"/>
</dbReference>
<feature type="compositionally biased region" description="Polar residues" evidence="1">
    <location>
        <begin position="305"/>
        <end position="323"/>
    </location>
</feature>
<protein>
    <submittedName>
        <fullName evidence="2">Uncharacterized protein</fullName>
    </submittedName>
</protein>
<organism evidence="2 3">
    <name type="scientific">Helicoverpa armigera</name>
    <name type="common">Cotton bollworm</name>
    <name type="synonym">Heliothis armigera</name>
    <dbReference type="NCBI Taxonomy" id="29058"/>
    <lineage>
        <taxon>Eukaryota</taxon>
        <taxon>Metazoa</taxon>
        <taxon>Ecdysozoa</taxon>
        <taxon>Arthropoda</taxon>
        <taxon>Hexapoda</taxon>
        <taxon>Insecta</taxon>
        <taxon>Pterygota</taxon>
        <taxon>Neoptera</taxon>
        <taxon>Endopterygota</taxon>
        <taxon>Lepidoptera</taxon>
        <taxon>Glossata</taxon>
        <taxon>Ditrysia</taxon>
        <taxon>Noctuoidea</taxon>
        <taxon>Noctuidae</taxon>
        <taxon>Heliothinae</taxon>
        <taxon>Helicoverpa</taxon>
    </lineage>
</organism>
<feature type="compositionally biased region" description="Low complexity" evidence="1">
    <location>
        <begin position="349"/>
        <end position="366"/>
    </location>
</feature>
<dbReference type="OrthoDB" id="7701249at2759"/>
<dbReference type="EMBL" id="KZ150047">
    <property type="protein sequence ID" value="PZC74483.1"/>
    <property type="molecule type" value="Genomic_DNA"/>
</dbReference>
<evidence type="ECO:0000313" key="2">
    <source>
        <dbReference type="EMBL" id="PZC74483.1"/>
    </source>
</evidence>
<keyword evidence="3" id="KW-1185">Reference proteome</keyword>
<feature type="region of interest" description="Disordered" evidence="1">
    <location>
        <begin position="25"/>
        <end position="44"/>
    </location>
</feature>
<name>A0A2W1BRU7_HELAM</name>
<evidence type="ECO:0000313" key="3">
    <source>
        <dbReference type="Proteomes" id="UP000249218"/>
    </source>
</evidence>
<dbReference type="PANTHER" id="PTHR34239">
    <property type="entry name" value="APPLE DOMAIN-CONTAINING PROTEIN"/>
    <property type="match status" value="1"/>
</dbReference>